<feature type="compositionally biased region" description="Basic and acidic residues" evidence="2">
    <location>
        <begin position="202"/>
        <end position="220"/>
    </location>
</feature>
<evidence type="ECO:0000313" key="4">
    <source>
        <dbReference type="Proteomes" id="UP000268093"/>
    </source>
</evidence>
<organism evidence="3 4">
    <name type="scientific">Jimgerdemannia flammicorona</name>
    <dbReference type="NCBI Taxonomy" id="994334"/>
    <lineage>
        <taxon>Eukaryota</taxon>
        <taxon>Fungi</taxon>
        <taxon>Fungi incertae sedis</taxon>
        <taxon>Mucoromycota</taxon>
        <taxon>Mucoromycotina</taxon>
        <taxon>Endogonomycetes</taxon>
        <taxon>Endogonales</taxon>
        <taxon>Endogonaceae</taxon>
        <taxon>Jimgerdemannia</taxon>
    </lineage>
</organism>
<gene>
    <name evidence="1" type="primary">MED8</name>
    <name evidence="3" type="ORF">BC936DRAFT_144287</name>
</gene>
<dbReference type="OrthoDB" id="5568181at2759"/>
<reference evidence="3 4" key="1">
    <citation type="journal article" date="2018" name="New Phytol.">
        <title>Phylogenomics of Endogonaceae and evolution of mycorrhizas within Mucoromycota.</title>
        <authorList>
            <person name="Chang Y."/>
            <person name="Desiro A."/>
            <person name="Na H."/>
            <person name="Sandor L."/>
            <person name="Lipzen A."/>
            <person name="Clum A."/>
            <person name="Barry K."/>
            <person name="Grigoriev I.V."/>
            <person name="Martin F.M."/>
            <person name="Stajich J.E."/>
            <person name="Smith M.E."/>
            <person name="Bonito G."/>
            <person name="Spatafora J.W."/>
        </authorList>
    </citation>
    <scope>NUCLEOTIDE SEQUENCE [LARGE SCALE GENOMIC DNA]</scope>
    <source>
        <strain evidence="3 4">GMNB39</strain>
    </source>
</reference>
<proteinExistence type="inferred from homology"/>
<keyword evidence="1" id="KW-0804">Transcription</keyword>
<feature type="non-terminal residue" evidence="3">
    <location>
        <position position="271"/>
    </location>
</feature>
<dbReference type="GO" id="GO:0003712">
    <property type="term" value="F:transcription coregulator activity"/>
    <property type="evidence" value="ECO:0007669"/>
    <property type="project" value="InterPro"/>
</dbReference>
<comment type="subunit">
    <text evidence="1">Component of the Mediator complex.</text>
</comment>
<dbReference type="GO" id="GO:0016592">
    <property type="term" value="C:mediator complex"/>
    <property type="evidence" value="ECO:0007669"/>
    <property type="project" value="InterPro"/>
</dbReference>
<dbReference type="EMBL" id="RBNI01000318">
    <property type="protein sequence ID" value="RUP51947.1"/>
    <property type="molecule type" value="Genomic_DNA"/>
</dbReference>
<evidence type="ECO:0000313" key="3">
    <source>
        <dbReference type="EMBL" id="RUP51947.1"/>
    </source>
</evidence>
<comment type="similarity">
    <text evidence="1">Belongs to the Mediator complex subunit 8 family.</text>
</comment>
<dbReference type="Pfam" id="PF10232">
    <property type="entry name" value="Med8"/>
    <property type="match status" value="1"/>
</dbReference>
<feature type="region of interest" description="Disordered" evidence="2">
    <location>
        <begin position="189"/>
        <end position="220"/>
    </location>
</feature>
<comment type="subcellular location">
    <subcellularLocation>
        <location evidence="1">Nucleus</location>
    </subcellularLocation>
</comment>
<keyword evidence="1" id="KW-0010">Activator</keyword>
<keyword evidence="1" id="KW-0805">Transcription regulation</keyword>
<keyword evidence="1" id="KW-0539">Nucleus</keyword>
<comment type="function">
    <text evidence="1">Component of the Mediator complex, a coactivator involved in the regulated transcription of nearly all RNA polymerase II-dependent genes. Mediator functions as a bridge to convey information from gene-specific regulatory proteins to the basal RNA polymerase II transcription machinery. Mediator is recruited to promoters by direct interactions with regulatory proteins and serves as a scaffold for the assembly of a functional preinitiation complex with RNA polymerase II and the general transcription factors.</text>
</comment>
<name>A0A433DMB9_9FUNG</name>
<protein>
    <recommendedName>
        <fullName evidence="1">Mediator of RNA polymerase II transcription subunit 8</fullName>
    </recommendedName>
    <alternativeName>
        <fullName evidence="1">Mediator complex subunit 8</fullName>
    </alternativeName>
</protein>
<dbReference type="Gene3D" id="1.20.58.1710">
    <property type="match status" value="1"/>
</dbReference>
<evidence type="ECO:0000256" key="1">
    <source>
        <dbReference type="RuleBase" id="RU364144"/>
    </source>
</evidence>
<comment type="caution">
    <text evidence="3">The sequence shown here is derived from an EMBL/GenBank/DDBJ whole genome shotgun (WGS) entry which is preliminary data.</text>
</comment>
<keyword evidence="4" id="KW-1185">Reference proteome</keyword>
<dbReference type="Proteomes" id="UP000268093">
    <property type="component" value="Unassembled WGS sequence"/>
</dbReference>
<dbReference type="GO" id="GO:0006357">
    <property type="term" value="P:regulation of transcription by RNA polymerase II"/>
    <property type="evidence" value="ECO:0007669"/>
    <property type="project" value="InterPro"/>
</dbReference>
<sequence>MQNRLDPHTVSELEVLRAKLNSLQDSFSSHLLYLNDPKFPFNWPDLLNKFNTLTAKFASLSEDFYGYMSASTGTGGSTLPKIMLHPHNPTMTEQETHVLGILLRTKLIPEIERMEEQTRKSIEQELGEPSNDRGGILGSVSATATNLEDDDILRKRLSHWHTLRKKHDNLATRAGQIVNELVTNNRDELTSRYESESEDGEAETKMETNAEETKEKEKEKDLEWKTLGFTSEEIWRKWQLECMLTYYSSGKSELQDSELKMKGGAGAKDKE</sequence>
<evidence type="ECO:0000256" key="2">
    <source>
        <dbReference type="SAM" id="MobiDB-lite"/>
    </source>
</evidence>
<dbReference type="AlphaFoldDB" id="A0A433DMB9"/>
<dbReference type="InterPro" id="IPR019364">
    <property type="entry name" value="Mediatior_Med8_fun/met"/>
</dbReference>
<accession>A0A433DMB9</accession>